<evidence type="ECO:0000313" key="4">
    <source>
        <dbReference type="Proteomes" id="UP000009320"/>
    </source>
</evidence>
<evidence type="ECO:0000259" key="2">
    <source>
        <dbReference type="Pfam" id="PF13248"/>
    </source>
</evidence>
<feature type="transmembrane region" description="Helical" evidence="1">
    <location>
        <begin position="105"/>
        <end position="133"/>
    </location>
</feature>
<comment type="caution">
    <text evidence="3">The sequence shown here is derived from an EMBL/GenBank/DDBJ whole genome shotgun (WGS) entry which is preliminary data.</text>
</comment>
<keyword evidence="1" id="KW-1133">Transmembrane helix</keyword>
<sequence length="236" mass="26110">MKECPKCGQKMSADAKFCSNCGQDVSDVSLNKDEQESIGYWRWIYRSWRYPMNSEGGAAPWYGIVTLLWEDALLFIGMAIAGSSFANAFFGIHLFGLFGAQVTNLVFDLIIILLLFQVVTILCSMVGHLFIFGTVKGFWHYVNRVTQASNCNTIVAVIAFICLLFTVNSGIISAGYNLFILFGSLFSLGSFVVALRGNPDDEPVMHDPFYGAVIYSAALAIAYALLFAFFRVIANF</sequence>
<reference evidence="3 4" key="1">
    <citation type="submission" date="2012-06" db="EMBL/GenBank/DDBJ databases">
        <title>Draft Genome Sequence of Lactobacillus hominis Strain CRBIP 24.179T, isolated from human intestine.</title>
        <authorList>
            <person name="Cousin S."/>
            <person name="Ma L."/>
            <person name="Bizet C."/>
            <person name="Loux V."/>
            <person name="Bouchier C."/>
            <person name="Clermont D."/>
            <person name="Creno S."/>
        </authorList>
    </citation>
    <scope>NUCLEOTIDE SEQUENCE [LARGE SCALE GENOMIC DNA]</scope>
    <source>
        <strain evidence="4">CRBIP 24.179T</strain>
    </source>
</reference>
<dbReference type="STRING" id="1423758.FC41_GL001419"/>
<dbReference type="EMBL" id="CAKE01000002">
    <property type="protein sequence ID" value="CCI81146.1"/>
    <property type="molecule type" value="Genomic_DNA"/>
</dbReference>
<feature type="transmembrane region" description="Helical" evidence="1">
    <location>
        <begin position="153"/>
        <end position="171"/>
    </location>
</feature>
<dbReference type="AlphaFoldDB" id="I7JUA4"/>
<feature type="domain" description="Putative zinc-ribbon" evidence="2">
    <location>
        <begin position="1"/>
        <end position="24"/>
    </location>
</feature>
<dbReference type="RefSeq" id="WP_008469789.1">
    <property type="nucleotide sequence ID" value="NZ_AYZP01000003.1"/>
</dbReference>
<evidence type="ECO:0000256" key="1">
    <source>
        <dbReference type="SAM" id="Phobius"/>
    </source>
</evidence>
<dbReference type="Proteomes" id="UP000009320">
    <property type="component" value="Unassembled WGS sequence"/>
</dbReference>
<keyword evidence="1" id="KW-0812">Transmembrane</keyword>
<dbReference type="GeneID" id="82846423"/>
<evidence type="ECO:0000313" key="3">
    <source>
        <dbReference type="EMBL" id="CCI81146.1"/>
    </source>
</evidence>
<feature type="transmembrane region" description="Helical" evidence="1">
    <location>
        <begin position="209"/>
        <end position="230"/>
    </location>
</feature>
<organism evidence="3 4">
    <name type="scientific">Lactobacillus hominis DSM 23910 = CRBIP 24.179</name>
    <dbReference type="NCBI Taxonomy" id="1423758"/>
    <lineage>
        <taxon>Bacteria</taxon>
        <taxon>Bacillati</taxon>
        <taxon>Bacillota</taxon>
        <taxon>Bacilli</taxon>
        <taxon>Lactobacillales</taxon>
        <taxon>Lactobacillaceae</taxon>
        <taxon>Lactobacillus</taxon>
    </lineage>
</organism>
<gene>
    <name evidence="3" type="ORF">BN55_06200</name>
</gene>
<proteinExistence type="predicted"/>
<keyword evidence="1" id="KW-0472">Membrane</keyword>
<dbReference type="eggNOG" id="ENOG5030A3M">
    <property type="taxonomic scope" value="Bacteria"/>
</dbReference>
<dbReference type="Pfam" id="PF13248">
    <property type="entry name" value="Zn_ribbon_3"/>
    <property type="match status" value="1"/>
</dbReference>
<name>I7JUA4_9LACO</name>
<protein>
    <submittedName>
        <fullName evidence="3">Predicted membrane protein</fullName>
    </submittedName>
</protein>
<keyword evidence="4" id="KW-1185">Reference proteome</keyword>
<dbReference type="InterPro" id="IPR059113">
    <property type="entry name" value="Znf_ribbon"/>
</dbReference>
<feature type="transmembrane region" description="Helical" evidence="1">
    <location>
        <begin position="178"/>
        <end position="197"/>
    </location>
</feature>
<feature type="transmembrane region" description="Helical" evidence="1">
    <location>
        <begin position="72"/>
        <end position="98"/>
    </location>
</feature>
<dbReference type="OrthoDB" id="2312038at2"/>
<accession>I7JUA4</accession>